<comment type="similarity">
    <text evidence="1">Belongs to the bacterial solute-binding protein 5 family.</text>
</comment>
<sequence>MRAFSSWPFLSGNASSSDGRARRGARAGAVGVAVLALTLTACGGGDGDADAKSVDDASVTIGSTAISNSLDPAAALSSVGRTYTKQVFDQLVTFDEDGEIAASLATEWERVDDTTVDFTLRKDVTFSSGAALDAAAVVANVERVLSGDPAYATVAGRIATVKEASEVSPEVVRVVTSTPDAILLNRMTLLDIVDPATFDADRPAGTGPFQVTGYEAGTSIELTRFDDSWRATDSVKDLTIQAIPNPATLSSALRTGEVDVAYGLPADVATQLEGSGFTNVHKPAGSSAITSLIADVEPALADVRVREAINLAVNREEFVDAVLGGFGTPNGSQLLQKGYLGYDDSLPSYEFDLDRAKSLVSEAGVEGLELPIATTALFKAPAEAVAGYLNAIGFKSEVVVQDLSAFIPTLLMKSEYPLLYWQTDYYDLRDITSVSRFGPTAPGQQAHIPVNEYQDLYASQSGELDEAKREAQIKQMAKILNDEAGVLFLAWTDNLYTVAPRISDLPLSGDSLVRAEAITVSE</sequence>
<gene>
    <name evidence="6" type="ORF">FE697_009205</name>
</gene>
<dbReference type="GO" id="GO:0042597">
    <property type="term" value="C:periplasmic space"/>
    <property type="evidence" value="ECO:0007669"/>
    <property type="project" value="UniProtKB-ARBA"/>
</dbReference>
<feature type="region of interest" description="Disordered" evidence="4">
    <location>
        <begin position="1"/>
        <end position="21"/>
    </location>
</feature>
<comment type="caution">
    <text evidence="6">The sequence shown here is derived from an EMBL/GenBank/DDBJ whole genome shotgun (WGS) entry which is preliminary data.</text>
</comment>
<dbReference type="GO" id="GO:0043190">
    <property type="term" value="C:ATP-binding cassette (ABC) transporter complex"/>
    <property type="evidence" value="ECO:0007669"/>
    <property type="project" value="InterPro"/>
</dbReference>
<feature type="domain" description="Solute-binding protein family 5" evidence="5">
    <location>
        <begin position="100"/>
        <end position="426"/>
    </location>
</feature>
<dbReference type="InterPro" id="IPR000914">
    <property type="entry name" value="SBP_5_dom"/>
</dbReference>
<reference evidence="6 7" key="1">
    <citation type="submission" date="2019-09" db="EMBL/GenBank/DDBJ databases">
        <title>Mumia zhuanghuii sp. nov. isolated from the intestinal contents of plateau pika (Ochotona curzoniae) in the Qinghai-Tibet plateau of China.</title>
        <authorList>
            <person name="Tian Z."/>
        </authorList>
    </citation>
    <scope>NUCLEOTIDE SEQUENCE [LARGE SCALE GENOMIC DNA]</scope>
    <source>
        <strain evidence="7">350</strain>
    </source>
</reference>
<keyword evidence="3" id="KW-0732">Signal</keyword>
<dbReference type="InterPro" id="IPR039424">
    <property type="entry name" value="SBP_5"/>
</dbReference>
<evidence type="ECO:0000256" key="1">
    <source>
        <dbReference type="ARBA" id="ARBA00005695"/>
    </source>
</evidence>
<evidence type="ECO:0000256" key="4">
    <source>
        <dbReference type="SAM" id="MobiDB-lite"/>
    </source>
</evidence>
<evidence type="ECO:0000313" key="7">
    <source>
        <dbReference type="Proteomes" id="UP000307768"/>
    </source>
</evidence>
<dbReference type="Gene3D" id="3.10.105.10">
    <property type="entry name" value="Dipeptide-binding Protein, Domain 3"/>
    <property type="match status" value="1"/>
</dbReference>
<keyword evidence="2" id="KW-0813">Transport</keyword>
<dbReference type="PIRSF" id="PIRSF002741">
    <property type="entry name" value="MppA"/>
    <property type="match status" value="1"/>
</dbReference>
<dbReference type="OrthoDB" id="9796817at2"/>
<evidence type="ECO:0000259" key="5">
    <source>
        <dbReference type="Pfam" id="PF00496"/>
    </source>
</evidence>
<dbReference type="PANTHER" id="PTHR30290:SF9">
    <property type="entry name" value="OLIGOPEPTIDE-BINDING PROTEIN APPA"/>
    <property type="match status" value="1"/>
</dbReference>
<name>A0A5Q6S055_9ACTN</name>
<dbReference type="SUPFAM" id="SSF53850">
    <property type="entry name" value="Periplasmic binding protein-like II"/>
    <property type="match status" value="1"/>
</dbReference>
<organism evidence="6 7">
    <name type="scientific">Mumia zhuanghuii</name>
    <dbReference type="NCBI Taxonomy" id="2585211"/>
    <lineage>
        <taxon>Bacteria</taxon>
        <taxon>Bacillati</taxon>
        <taxon>Actinomycetota</taxon>
        <taxon>Actinomycetes</taxon>
        <taxon>Propionibacteriales</taxon>
        <taxon>Nocardioidaceae</taxon>
        <taxon>Mumia</taxon>
    </lineage>
</organism>
<dbReference type="InterPro" id="IPR030678">
    <property type="entry name" value="Peptide/Ni-bd"/>
</dbReference>
<dbReference type="EMBL" id="VDFQ02000002">
    <property type="protein sequence ID" value="KAA1423738.1"/>
    <property type="molecule type" value="Genomic_DNA"/>
</dbReference>
<evidence type="ECO:0000313" key="6">
    <source>
        <dbReference type="EMBL" id="KAA1423738.1"/>
    </source>
</evidence>
<accession>A0A5Q6S055</accession>
<evidence type="ECO:0000256" key="2">
    <source>
        <dbReference type="ARBA" id="ARBA00022448"/>
    </source>
</evidence>
<dbReference type="Pfam" id="PF00496">
    <property type="entry name" value="SBP_bac_5"/>
    <property type="match status" value="1"/>
</dbReference>
<proteinExistence type="inferred from homology"/>
<dbReference type="GO" id="GO:1904680">
    <property type="term" value="F:peptide transmembrane transporter activity"/>
    <property type="evidence" value="ECO:0007669"/>
    <property type="project" value="TreeGrafter"/>
</dbReference>
<dbReference type="GO" id="GO:0015833">
    <property type="term" value="P:peptide transport"/>
    <property type="evidence" value="ECO:0007669"/>
    <property type="project" value="TreeGrafter"/>
</dbReference>
<dbReference type="AlphaFoldDB" id="A0A5Q6S055"/>
<dbReference type="Gene3D" id="3.40.190.10">
    <property type="entry name" value="Periplasmic binding protein-like II"/>
    <property type="match status" value="1"/>
</dbReference>
<protein>
    <recommendedName>
        <fullName evidence="5">Solute-binding protein family 5 domain-containing protein</fullName>
    </recommendedName>
</protein>
<dbReference type="Gene3D" id="3.90.76.10">
    <property type="entry name" value="Dipeptide-binding Protein, Domain 1"/>
    <property type="match status" value="1"/>
</dbReference>
<dbReference type="Proteomes" id="UP000307768">
    <property type="component" value="Unassembled WGS sequence"/>
</dbReference>
<evidence type="ECO:0000256" key="3">
    <source>
        <dbReference type="ARBA" id="ARBA00022729"/>
    </source>
</evidence>
<dbReference type="PANTHER" id="PTHR30290">
    <property type="entry name" value="PERIPLASMIC BINDING COMPONENT OF ABC TRANSPORTER"/>
    <property type="match status" value="1"/>
</dbReference>